<evidence type="ECO:0000256" key="1">
    <source>
        <dbReference type="SAM" id="MobiDB-lite"/>
    </source>
</evidence>
<sequence length="168" mass="18930">GDAADPALILGYCLTTQPVLDVKDKKERIFQLQFLLLGKEERMTMCFRFSRNNWKLYDNDQAKPSFQDFILDDLDYYEICLAGYVNLTQAQKYKIGIAETGEGAGATPFYLGTNSSLLDPELVIYPVAIPETGQGLGPRPFYSNWPDIPPISDQVDQPVEDQPVEDQL</sequence>
<feature type="region of interest" description="Disordered" evidence="1">
    <location>
        <begin position="147"/>
        <end position="168"/>
    </location>
</feature>
<evidence type="ECO:0000313" key="3">
    <source>
        <dbReference type="Proteomes" id="UP001274896"/>
    </source>
</evidence>
<dbReference type="Proteomes" id="UP001274896">
    <property type="component" value="Unassembled WGS sequence"/>
</dbReference>
<feature type="non-terminal residue" evidence="2">
    <location>
        <position position="1"/>
    </location>
</feature>
<accession>A0AAE0PQU9</accession>
<organism evidence="2 3">
    <name type="scientific">Hemibagrus guttatus</name>
    <dbReference type="NCBI Taxonomy" id="175788"/>
    <lineage>
        <taxon>Eukaryota</taxon>
        <taxon>Metazoa</taxon>
        <taxon>Chordata</taxon>
        <taxon>Craniata</taxon>
        <taxon>Vertebrata</taxon>
        <taxon>Euteleostomi</taxon>
        <taxon>Actinopterygii</taxon>
        <taxon>Neopterygii</taxon>
        <taxon>Teleostei</taxon>
        <taxon>Ostariophysi</taxon>
        <taxon>Siluriformes</taxon>
        <taxon>Bagridae</taxon>
        <taxon>Hemibagrus</taxon>
    </lineage>
</organism>
<protein>
    <submittedName>
        <fullName evidence="2">Uncharacterized protein</fullName>
    </submittedName>
</protein>
<dbReference type="EMBL" id="JAUCMX010000886">
    <property type="protein sequence ID" value="KAK3505553.1"/>
    <property type="molecule type" value="Genomic_DNA"/>
</dbReference>
<proteinExistence type="predicted"/>
<feature type="compositionally biased region" description="Acidic residues" evidence="1">
    <location>
        <begin position="158"/>
        <end position="168"/>
    </location>
</feature>
<gene>
    <name evidence="2" type="ORF">QTP70_021853</name>
</gene>
<name>A0AAE0PQU9_9TELE</name>
<keyword evidence="3" id="KW-1185">Reference proteome</keyword>
<comment type="caution">
    <text evidence="2">The sequence shown here is derived from an EMBL/GenBank/DDBJ whole genome shotgun (WGS) entry which is preliminary data.</text>
</comment>
<dbReference type="AlphaFoldDB" id="A0AAE0PQU9"/>
<reference evidence="2" key="1">
    <citation type="submission" date="2023-06" db="EMBL/GenBank/DDBJ databases">
        <title>Male Hemibagrus guttatus genome.</title>
        <authorList>
            <person name="Bian C."/>
        </authorList>
    </citation>
    <scope>NUCLEOTIDE SEQUENCE</scope>
    <source>
        <strain evidence="2">Male_cb2023</strain>
        <tissue evidence="2">Muscle</tissue>
    </source>
</reference>
<evidence type="ECO:0000313" key="2">
    <source>
        <dbReference type="EMBL" id="KAK3505553.1"/>
    </source>
</evidence>